<keyword evidence="3" id="KW-0808">Transferase</keyword>
<gene>
    <name evidence="3" type="ORF">SAMN03080606_03893</name>
</gene>
<dbReference type="AlphaFoldDB" id="A0A1G5KZE1"/>
<evidence type="ECO:0000313" key="4">
    <source>
        <dbReference type="Proteomes" id="UP000198636"/>
    </source>
</evidence>
<dbReference type="PIRSF" id="PIRSF015034">
    <property type="entry name" value="YacH"/>
    <property type="match status" value="1"/>
</dbReference>
<dbReference type="OrthoDB" id="9788704at2"/>
<evidence type="ECO:0000313" key="3">
    <source>
        <dbReference type="EMBL" id="SCZ05704.1"/>
    </source>
</evidence>
<evidence type="ECO:0000256" key="1">
    <source>
        <dbReference type="SAM" id="Coils"/>
    </source>
</evidence>
<dbReference type="GO" id="GO:0016301">
    <property type="term" value="F:kinase activity"/>
    <property type="evidence" value="ECO:0007669"/>
    <property type="project" value="UniProtKB-KW"/>
</dbReference>
<dbReference type="Proteomes" id="UP000198636">
    <property type="component" value="Unassembled WGS sequence"/>
</dbReference>
<dbReference type="InterPro" id="IPR025542">
    <property type="entry name" value="YacH"/>
</dbReference>
<dbReference type="Gene3D" id="4.10.860.10">
    <property type="entry name" value="UVR domain"/>
    <property type="match status" value="1"/>
</dbReference>
<dbReference type="GO" id="GO:1990169">
    <property type="term" value="P:stress response to copper ion"/>
    <property type="evidence" value="ECO:0007669"/>
    <property type="project" value="TreeGrafter"/>
</dbReference>
<evidence type="ECO:0000259" key="2">
    <source>
        <dbReference type="PROSITE" id="PS50151"/>
    </source>
</evidence>
<feature type="coiled-coil region" evidence="1">
    <location>
        <begin position="126"/>
        <end position="165"/>
    </location>
</feature>
<keyword evidence="1" id="KW-0175">Coiled coil</keyword>
<dbReference type="EMBL" id="FMUS01000034">
    <property type="protein sequence ID" value="SCZ05704.1"/>
    <property type="molecule type" value="Genomic_DNA"/>
</dbReference>
<dbReference type="InterPro" id="IPR001943">
    <property type="entry name" value="UVR_dom"/>
</dbReference>
<dbReference type="STRING" id="1120976.SAMN03080606_03893"/>
<dbReference type="SUPFAM" id="SSF46600">
    <property type="entry name" value="C-terminal UvrC-binding domain of UvrB"/>
    <property type="match status" value="1"/>
</dbReference>
<dbReference type="GO" id="GO:0050897">
    <property type="term" value="F:cobalt ion binding"/>
    <property type="evidence" value="ECO:0007669"/>
    <property type="project" value="TreeGrafter"/>
</dbReference>
<keyword evidence="3" id="KW-0418">Kinase</keyword>
<dbReference type="InterPro" id="IPR036876">
    <property type="entry name" value="UVR_dom_sf"/>
</dbReference>
<accession>A0A1G5KZE1</accession>
<dbReference type="GO" id="GO:0008270">
    <property type="term" value="F:zinc ion binding"/>
    <property type="evidence" value="ECO:0007669"/>
    <property type="project" value="TreeGrafter"/>
</dbReference>
<dbReference type="GO" id="GO:1990170">
    <property type="term" value="P:stress response to cadmium ion"/>
    <property type="evidence" value="ECO:0007669"/>
    <property type="project" value="TreeGrafter"/>
</dbReference>
<dbReference type="GO" id="GO:0005507">
    <property type="term" value="F:copper ion binding"/>
    <property type="evidence" value="ECO:0007669"/>
    <property type="project" value="TreeGrafter"/>
</dbReference>
<dbReference type="GO" id="GO:0046870">
    <property type="term" value="F:cadmium ion binding"/>
    <property type="evidence" value="ECO:0007669"/>
    <property type="project" value="TreeGrafter"/>
</dbReference>
<reference evidence="3 4" key="1">
    <citation type="submission" date="2016-10" db="EMBL/GenBank/DDBJ databases">
        <authorList>
            <person name="de Groot N.N."/>
        </authorList>
    </citation>
    <scope>NUCLEOTIDE SEQUENCE [LARGE SCALE GENOMIC DNA]</scope>
    <source>
        <strain evidence="3 4">DSM 18978</strain>
    </source>
</reference>
<dbReference type="PANTHER" id="PTHR38430:SF1">
    <property type="entry name" value="PROTEIN-ARGININE KINASE ACTIVATOR PROTEIN"/>
    <property type="match status" value="1"/>
</dbReference>
<keyword evidence="4" id="KW-1185">Reference proteome</keyword>
<dbReference type="PANTHER" id="PTHR38430">
    <property type="entry name" value="PROTEIN-ARGININE KINASE ACTIVATOR PROTEIN"/>
    <property type="match status" value="1"/>
</dbReference>
<sequence length="169" mass="19246">MICDDCKKRDAVVHMTKMIHGYKEELHLCDVCAKARESSEVVNEFSIPSFLTSILDANFNSNLKANYNAIIQCNHCGTTYNKFKESGRLGCDECHQVFKEKLNPLLRRIHGNSKHVGKVPKRTGGAIHLKRKVSQLKQKLQEAIAEEAFEKAVNYRDEIRALEEEINKG</sequence>
<proteinExistence type="predicted"/>
<dbReference type="RefSeq" id="WP_091547014.1">
    <property type="nucleotide sequence ID" value="NZ_FMUS01000034.1"/>
</dbReference>
<feature type="domain" description="UVR" evidence="2">
    <location>
        <begin position="130"/>
        <end position="165"/>
    </location>
</feature>
<name>A0A1G5KZE1_9FIRM</name>
<dbReference type="PROSITE" id="PS50151">
    <property type="entry name" value="UVR"/>
    <property type="match status" value="1"/>
</dbReference>
<dbReference type="Pfam" id="PF02151">
    <property type="entry name" value="UVR"/>
    <property type="match status" value="1"/>
</dbReference>
<organism evidence="3 4">
    <name type="scientific">Alkaliphilus peptidifermentans DSM 18978</name>
    <dbReference type="NCBI Taxonomy" id="1120976"/>
    <lineage>
        <taxon>Bacteria</taxon>
        <taxon>Bacillati</taxon>
        <taxon>Bacillota</taxon>
        <taxon>Clostridia</taxon>
        <taxon>Peptostreptococcales</taxon>
        <taxon>Natronincolaceae</taxon>
        <taxon>Alkaliphilus</taxon>
    </lineage>
</organism>
<protein>
    <submittedName>
        <fullName evidence="3">Protein-arginine kinase activator protein McsA</fullName>
    </submittedName>
</protein>